<dbReference type="AlphaFoldDB" id="A0AAE6TQ82"/>
<protein>
    <submittedName>
        <fullName evidence="1">Tetratricopeptide repeat protein</fullName>
    </submittedName>
</protein>
<accession>A0AAE6TQ82</accession>
<dbReference type="KEGG" id="spla:CP981_32790"/>
<name>A0AAE6TQ82_STRPT</name>
<dbReference type="SUPFAM" id="SSF48452">
    <property type="entry name" value="TPR-like"/>
    <property type="match status" value="3"/>
</dbReference>
<gene>
    <name evidence="1" type="ORF">CP981_32790</name>
</gene>
<proteinExistence type="predicted"/>
<reference evidence="1 2" key="1">
    <citation type="submission" date="2017-09" db="EMBL/GenBank/DDBJ databases">
        <authorList>
            <person name="Lee N."/>
            <person name="Cho B.-K."/>
        </authorList>
    </citation>
    <scope>NUCLEOTIDE SEQUENCE [LARGE SCALE GENOMIC DNA]</scope>
    <source>
        <strain evidence="1 2">ATCC 23948</strain>
    </source>
</reference>
<sequence length="460" mass="49537">MRRVAGAGHPHMTGADRPGEVLAAGHQREARPSTDAGECPRMADCGGWAGRDAPGPRAELPAWRSLRAVGVIKAGRRDDGGGNGDVMVRKEGRRWGARVARLRWGGQLRAARRDVATHRAQAEADADPRYRLALARSQCALGELLAKVDRPDEALPHVEEAVDLCRPLADTELARHRAVLAMCLGVLGELLTALVRPAAAQAAKDEAAALEREPADIVAFYRELAEADPDRGRPALAAALHYQASWLKQHDRPDAALPLVEEAIALRRGLAEADADPLRRIALARSLCFLGELLGQLDRPAEGLPLVAEAVELRRDLAAADADPRRGIALALFLRAHCRLLLQLDRPAEALPFAREAVRLWRRVAESEAGDRRYRAGLAVSLHTLGELLAKLDRPAEALPYAEEAVDLHRAGIGLLGRHRLAGALRTLGDVLAALDRPAEAQAAQDEATALDGETEADTP</sequence>
<dbReference type="SMART" id="SM00028">
    <property type="entry name" value="TPR"/>
    <property type="match status" value="6"/>
</dbReference>
<dbReference type="EMBL" id="CP023691">
    <property type="protein sequence ID" value="QEV55757.1"/>
    <property type="molecule type" value="Genomic_DNA"/>
</dbReference>
<evidence type="ECO:0000313" key="2">
    <source>
        <dbReference type="Proteomes" id="UP000325458"/>
    </source>
</evidence>
<dbReference type="Proteomes" id="UP000325458">
    <property type="component" value="Chromosome"/>
</dbReference>
<dbReference type="Pfam" id="PF13374">
    <property type="entry name" value="TPR_10"/>
    <property type="match status" value="1"/>
</dbReference>
<dbReference type="Gene3D" id="1.25.40.10">
    <property type="entry name" value="Tetratricopeptide repeat domain"/>
    <property type="match status" value="2"/>
</dbReference>
<organism evidence="1 2">
    <name type="scientific">Streptomyces platensis</name>
    <dbReference type="NCBI Taxonomy" id="58346"/>
    <lineage>
        <taxon>Bacteria</taxon>
        <taxon>Bacillati</taxon>
        <taxon>Actinomycetota</taxon>
        <taxon>Actinomycetes</taxon>
        <taxon>Kitasatosporales</taxon>
        <taxon>Streptomycetaceae</taxon>
        <taxon>Streptomyces</taxon>
    </lineage>
</organism>
<dbReference type="InterPro" id="IPR019734">
    <property type="entry name" value="TPR_rpt"/>
</dbReference>
<dbReference type="InterPro" id="IPR011990">
    <property type="entry name" value="TPR-like_helical_dom_sf"/>
</dbReference>
<evidence type="ECO:0000313" key="1">
    <source>
        <dbReference type="EMBL" id="QEV55757.1"/>
    </source>
</evidence>